<proteinExistence type="predicted"/>
<organism evidence="1 2">
    <name type="scientific">Pelagomonas calceolata</name>
    <dbReference type="NCBI Taxonomy" id="35677"/>
    <lineage>
        <taxon>Eukaryota</taxon>
        <taxon>Sar</taxon>
        <taxon>Stramenopiles</taxon>
        <taxon>Ochrophyta</taxon>
        <taxon>Pelagophyceae</taxon>
        <taxon>Pelagomonadales</taxon>
        <taxon>Pelagomonadaceae</taxon>
        <taxon>Pelagomonas</taxon>
    </lineage>
</organism>
<sequence length="162" mass="18343">MWDLPRRRWRRSRARRAKVQLTDFVGFSFQRLLTLWDICRWESLRRAAAAAALLTITIQSSAAAEVLVLWRKARAHQAAFLVEDTELAGAVTHRLRANRAPLFTSAPALSRAATTSVLQHWVALWRGVFCNLVVGTFKSAPASTSTFKQATCFSELQSWEQQ</sequence>
<protein>
    <submittedName>
        <fullName evidence="1">Uncharacterized protein</fullName>
    </submittedName>
</protein>
<name>A0A8J2X775_9STRA</name>
<comment type="caution">
    <text evidence="1">The sequence shown here is derived from an EMBL/GenBank/DDBJ whole genome shotgun (WGS) entry which is preliminary data.</text>
</comment>
<dbReference type="Proteomes" id="UP000789595">
    <property type="component" value="Unassembled WGS sequence"/>
</dbReference>
<keyword evidence="2" id="KW-1185">Reference proteome</keyword>
<evidence type="ECO:0000313" key="1">
    <source>
        <dbReference type="EMBL" id="CAH0379396.1"/>
    </source>
</evidence>
<gene>
    <name evidence="1" type="ORF">PECAL_6P10160</name>
</gene>
<evidence type="ECO:0000313" key="2">
    <source>
        <dbReference type="Proteomes" id="UP000789595"/>
    </source>
</evidence>
<dbReference type="EMBL" id="CAKKNE010000006">
    <property type="protein sequence ID" value="CAH0379396.1"/>
    <property type="molecule type" value="Genomic_DNA"/>
</dbReference>
<accession>A0A8J2X775</accession>
<dbReference type="AlphaFoldDB" id="A0A8J2X775"/>
<reference evidence="1" key="1">
    <citation type="submission" date="2021-11" db="EMBL/GenBank/DDBJ databases">
        <authorList>
            <consortium name="Genoscope - CEA"/>
            <person name="William W."/>
        </authorList>
    </citation>
    <scope>NUCLEOTIDE SEQUENCE</scope>
</reference>